<organism evidence="2 3">
    <name type="scientific">Sistotremastrum suecicum HHB10207 ss-3</name>
    <dbReference type="NCBI Taxonomy" id="1314776"/>
    <lineage>
        <taxon>Eukaryota</taxon>
        <taxon>Fungi</taxon>
        <taxon>Dikarya</taxon>
        <taxon>Basidiomycota</taxon>
        <taxon>Agaricomycotina</taxon>
        <taxon>Agaricomycetes</taxon>
        <taxon>Sistotremastrales</taxon>
        <taxon>Sistotremastraceae</taxon>
        <taxon>Sistotremastrum</taxon>
    </lineage>
</organism>
<reference evidence="2 3" key="1">
    <citation type="journal article" date="2016" name="Mol. Biol. Evol.">
        <title>Comparative Genomics of Early-Diverging Mushroom-Forming Fungi Provides Insights into the Origins of Lignocellulose Decay Capabilities.</title>
        <authorList>
            <person name="Nagy L.G."/>
            <person name="Riley R."/>
            <person name="Tritt A."/>
            <person name="Adam C."/>
            <person name="Daum C."/>
            <person name="Floudas D."/>
            <person name="Sun H."/>
            <person name="Yadav J.S."/>
            <person name="Pangilinan J."/>
            <person name="Larsson K.H."/>
            <person name="Matsuura K."/>
            <person name="Barry K."/>
            <person name="Labutti K."/>
            <person name="Kuo R."/>
            <person name="Ohm R.A."/>
            <person name="Bhattacharya S.S."/>
            <person name="Shirouzu T."/>
            <person name="Yoshinaga Y."/>
            <person name="Martin F.M."/>
            <person name="Grigoriev I.V."/>
            <person name="Hibbett D.S."/>
        </authorList>
    </citation>
    <scope>NUCLEOTIDE SEQUENCE [LARGE SCALE GENOMIC DNA]</scope>
    <source>
        <strain evidence="2 3">HHB10207 ss-3</strain>
    </source>
</reference>
<protein>
    <submittedName>
        <fullName evidence="2">Uncharacterized protein</fullName>
    </submittedName>
</protein>
<dbReference type="Proteomes" id="UP000076798">
    <property type="component" value="Unassembled WGS sequence"/>
</dbReference>
<evidence type="ECO:0000256" key="1">
    <source>
        <dbReference type="SAM" id="MobiDB-lite"/>
    </source>
</evidence>
<evidence type="ECO:0000313" key="3">
    <source>
        <dbReference type="Proteomes" id="UP000076798"/>
    </source>
</evidence>
<dbReference type="AlphaFoldDB" id="A0A166INV4"/>
<name>A0A166INV4_9AGAM</name>
<accession>A0A166INV4</accession>
<evidence type="ECO:0000313" key="2">
    <source>
        <dbReference type="EMBL" id="KZT43925.1"/>
    </source>
</evidence>
<gene>
    <name evidence="2" type="ORF">SISSUDRAFT_512475</name>
</gene>
<dbReference type="EMBL" id="KV428006">
    <property type="protein sequence ID" value="KZT43925.1"/>
    <property type="molecule type" value="Genomic_DNA"/>
</dbReference>
<feature type="region of interest" description="Disordered" evidence="1">
    <location>
        <begin position="1"/>
        <end position="32"/>
    </location>
</feature>
<sequence>MLHMLSTRWMPDDGAGRQPASRWGGTGEQPELSQRFQTAGNYEILQIAAFGRVKEANRQSGGSHGIGGGEFEPVLEMRWDESQLVRCFRIGVSCESPSCFAPLPDSVVQPLLFFHDLHTSIHDSTSLFFSVKHTLHRFLLTTDFFIPRPFLKFPRQLSRP</sequence>
<proteinExistence type="predicted"/>
<keyword evidence="3" id="KW-1185">Reference proteome</keyword>